<dbReference type="GO" id="GO:0071732">
    <property type="term" value="P:cellular response to nitric oxide"/>
    <property type="evidence" value="ECO:0007669"/>
    <property type="project" value="UniProtKB-ARBA"/>
</dbReference>
<evidence type="ECO:0000256" key="1">
    <source>
        <dbReference type="ARBA" id="ARBA00001946"/>
    </source>
</evidence>
<dbReference type="Gene3D" id="3.20.20.450">
    <property type="entry name" value="EAL domain"/>
    <property type="match status" value="1"/>
</dbReference>
<comment type="cofactor">
    <cofactor evidence="1">
        <name>Mg(2+)</name>
        <dbReference type="ChEBI" id="CHEBI:18420"/>
    </cofactor>
</comment>
<dbReference type="InterPro" id="IPR052155">
    <property type="entry name" value="Biofilm_reg_signaling"/>
</dbReference>
<dbReference type="PROSITE" id="PS50887">
    <property type="entry name" value="GGDEF"/>
    <property type="match status" value="1"/>
</dbReference>
<dbReference type="PROSITE" id="PS50924">
    <property type="entry name" value="MHYT"/>
    <property type="match status" value="1"/>
</dbReference>
<dbReference type="NCBIfam" id="TIGR00254">
    <property type="entry name" value="GGDEF"/>
    <property type="match status" value="1"/>
</dbReference>
<evidence type="ECO:0000313" key="11">
    <source>
        <dbReference type="Proteomes" id="UP000276194"/>
    </source>
</evidence>
<dbReference type="InterPro" id="IPR029787">
    <property type="entry name" value="Nucleotide_cyclase"/>
</dbReference>
<dbReference type="InterPro" id="IPR001633">
    <property type="entry name" value="EAL_dom"/>
</dbReference>
<keyword evidence="6" id="KW-0472">Membrane</keyword>
<dbReference type="InterPro" id="IPR043128">
    <property type="entry name" value="Rev_trsase/Diguanyl_cyclase"/>
</dbReference>
<feature type="domain" description="MHYT" evidence="9">
    <location>
        <begin position="62"/>
        <end position="255"/>
    </location>
</feature>
<comment type="caution">
    <text evidence="10">The sequence shown here is derived from an EMBL/GenBank/DDBJ whole genome shotgun (WGS) entry which is preliminary data.</text>
</comment>
<feature type="transmembrane region" description="Helical" evidence="6">
    <location>
        <begin position="196"/>
        <end position="219"/>
    </location>
</feature>
<evidence type="ECO:0000256" key="4">
    <source>
        <dbReference type="ARBA" id="ARBA00022636"/>
    </source>
</evidence>
<dbReference type="InterPro" id="IPR035919">
    <property type="entry name" value="EAL_sf"/>
</dbReference>
<dbReference type="FunFam" id="3.30.70.270:FF:000001">
    <property type="entry name" value="Diguanylate cyclase domain protein"/>
    <property type="match status" value="1"/>
</dbReference>
<evidence type="ECO:0000256" key="5">
    <source>
        <dbReference type="ARBA" id="ARBA00051114"/>
    </source>
</evidence>
<name>A0A3M5JM73_PSEA0</name>
<dbReference type="InterPro" id="IPR000160">
    <property type="entry name" value="GGDEF_dom"/>
</dbReference>
<evidence type="ECO:0000256" key="3">
    <source>
        <dbReference type="ARBA" id="ARBA00012282"/>
    </source>
</evidence>
<organism evidence="10 11">
    <name type="scientific">Pseudomonas amygdali pv. mori</name>
    <dbReference type="NCBI Taxonomy" id="34065"/>
    <lineage>
        <taxon>Bacteria</taxon>
        <taxon>Pseudomonadati</taxon>
        <taxon>Pseudomonadota</taxon>
        <taxon>Gammaproteobacteria</taxon>
        <taxon>Pseudomonadales</taxon>
        <taxon>Pseudomonadaceae</taxon>
        <taxon>Pseudomonas</taxon>
        <taxon>Pseudomonas amygdali</taxon>
    </lineage>
</organism>
<feature type="transmembrane region" description="Helical" evidence="6">
    <location>
        <begin position="165"/>
        <end position="184"/>
    </location>
</feature>
<dbReference type="Pfam" id="PF00990">
    <property type="entry name" value="GGDEF"/>
    <property type="match status" value="1"/>
</dbReference>
<dbReference type="CDD" id="cd01949">
    <property type="entry name" value="GGDEF"/>
    <property type="match status" value="1"/>
</dbReference>
<dbReference type="InterPro" id="IPR005330">
    <property type="entry name" value="MHYT_dom"/>
</dbReference>
<evidence type="ECO:0000256" key="2">
    <source>
        <dbReference type="ARBA" id="ARBA00004533"/>
    </source>
</evidence>
<dbReference type="GO" id="GO:0071111">
    <property type="term" value="F:cyclic-guanylate-specific phosphodiesterase activity"/>
    <property type="evidence" value="ECO:0007669"/>
    <property type="project" value="UniProtKB-EC"/>
</dbReference>
<dbReference type="FunFam" id="3.20.20.450:FF:000001">
    <property type="entry name" value="Cyclic di-GMP phosphodiesterase yahA"/>
    <property type="match status" value="1"/>
</dbReference>
<feature type="transmembrane region" description="Helical" evidence="6">
    <location>
        <begin position="231"/>
        <end position="255"/>
    </location>
</feature>
<feature type="transmembrane region" description="Helical" evidence="6">
    <location>
        <begin position="132"/>
        <end position="153"/>
    </location>
</feature>
<evidence type="ECO:0000259" key="9">
    <source>
        <dbReference type="PROSITE" id="PS50924"/>
    </source>
</evidence>
<evidence type="ECO:0000259" key="7">
    <source>
        <dbReference type="PROSITE" id="PS50883"/>
    </source>
</evidence>
<feature type="transmembrane region" description="Helical" evidence="6">
    <location>
        <begin position="97"/>
        <end position="126"/>
    </location>
</feature>
<dbReference type="GO" id="GO:0005886">
    <property type="term" value="C:plasma membrane"/>
    <property type="evidence" value="ECO:0007669"/>
    <property type="project" value="UniProtKB-SubCell"/>
</dbReference>
<dbReference type="SUPFAM" id="SSF55073">
    <property type="entry name" value="Nucleotide cyclase"/>
    <property type="match status" value="1"/>
</dbReference>
<dbReference type="Gene3D" id="3.30.70.270">
    <property type="match status" value="1"/>
</dbReference>
<feature type="transmembrane region" description="Helical" evidence="6">
    <location>
        <begin position="66"/>
        <end position="85"/>
    </location>
</feature>
<dbReference type="Pfam" id="PF00563">
    <property type="entry name" value="EAL"/>
    <property type="match status" value="1"/>
</dbReference>
<dbReference type="EMBL" id="RBTD01000109">
    <property type="protein sequence ID" value="RMT24194.1"/>
    <property type="molecule type" value="Genomic_DNA"/>
</dbReference>
<protein>
    <recommendedName>
        <fullName evidence="3">cyclic-guanylate-specific phosphodiesterase</fullName>
        <ecNumber evidence="3">3.1.4.52</ecNumber>
    </recommendedName>
</protein>
<dbReference type="SMART" id="SM00267">
    <property type="entry name" value="GGDEF"/>
    <property type="match status" value="1"/>
</dbReference>
<dbReference type="PANTHER" id="PTHR44757">
    <property type="entry name" value="DIGUANYLATE CYCLASE DGCP"/>
    <property type="match status" value="1"/>
</dbReference>
<dbReference type="Pfam" id="PF03707">
    <property type="entry name" value="MHYT"/>
    <property type="match status" value="3"/>
</dbReference>
<proteinExistence type="predicted"/>
<feature type="domain" description="EAL" evidence="7">
    <location>
        <begin position="490"/>
        <end position="748"/>
    </location>
</feature>
<accession>A0A3M5JM73</accession>
<gene>
    <name evidence="10" type="ORF">ALP52_04764</name>
</gene>
<keyword evidence="4" id="KW-0973">c-di-GMP</keyword>
<keyword evidence="6" id="KW-1133">Transmembrane helix</keyword>
<dbReference type="CDD" id="cd01948">
    <property type="entry name" value="EAL"/>
    <property type="match status" value="1"/>
</dbReference>
<comment type="catalytic activity">
    <reaction evidence="5">
        <text>3',3'-c-di-GMP + H2O = 5'-phosphoguanylyl(3'-&gt;5')guanosine + H(+)</text>
        <dbReference type="Rhea" id="RHEA:24902"/>
        <dbReference type="ChEBI" id="CHEBI:15377"/>
        <dbReference type="ChEBI" id="CHEBI:15378"/>
        <dbReference type="ChEBI" id="CHEBI:58754"/>
        <dbReference type="ChEBI" id="CHEBI:58805"/>
        <dbReference type="EC" id="3.1.4.52"/>
    </reaction>
    <physiologicalReaction direction="left-to-right" evidence="5">
        <dbReference type="Rhea" id="RHEA:24903"/>
    </physiologicalReaction>
</comment>
<dbReference type="SMART" id="SM00052">
    <property type="entry name" value="EAL"/>
    <property type="match status" value="1"/>
</dbReference>
<keyword evidence="6" id="KW-0812">Transmembrane</keyword>
<sequence>MLHVAKAVFLELFVINEKSIAGCHLFDQIPRHLAAIAYNHPPQYRHGRAHWAPGAFMLIGSYTPSLVVVSVLVAIVAAYTALDLVGRIISARGRAVYVWIAGGAFAMGVGSWSTHFIGMLAFVLPIDVGYDVPLALLSLLIAILSSGFALWLAARPLLSAAQIGLGGLLLGLGISAMHYTGMAAMRMQPGIEYTPWLFALSLAISIAASAAALWIAFRLRQQRPRVYLMRAVAAILLGTAIIGMHYTGMAAATFADGSFCGALPDGLSSNGLDRIVLVASLSILGIALFSCILDSHLETRTAVLANSLTEANQELTHLALHDNLTGLPNRVLLTDRIEQAMKKVSESGGCFALMFMDLDGFKPVNDAFGHHTGDLLLRQVALRLRNNLHRHDTLARIGGDEFVLLVELHDPQDALAVATRQVNEIGNPFTIGEHQLQISLSIGICMYPGNGNTQHELLINADAAMYHTKAAGKNGYSFFDASMNSNARNQLQMSQDLRKAIKHRQFCIYYQPKFDALTGLPLGAEALLRWNHPEQGVMGPDQFIAMAEKTGLIIQIGEWVLDEACRQMREWYTQGYAHWRIAVNLSALQFCHAGLVTAVADTLARHQLPANCLTLEITETTAMHDADASLAVLQRLSEMGVDLSIDDFGTGYSSLMYLKRLPANEIKIDRGFVRDLEHDTDDAAIVSAIVSAIVAVGQALNLRIVAEGVETVVQKRFLTHLGCHSLQGFLLGYPLPAEQFLDEIRAAEAKAAVDVPDVGQPAF</sequence>
<comment type="subcellular location">
    <subcellularLocation>
        <location evidence="2">Cell inner membrane</location>
    </subcellularLocation>
</comment>
<dbReference type="SUPFAM" id="SSF141868">
    <property type="entry name" value="EAL domain-like"/>
    <property type="match status" value="1"/>
</dbReference>
<dbReference type="AlphaFoldDB" id="A0A3M5JM73"/>
<dbReference type="PROSITE" id="PS50883">
    <property type="entry name" value="EAL"/>
    <property type="match status" value="1"/>
</dbReference>
<dbReference type="Proteomes" id="UP000276194">
    <property type="component" value="Unassembled WGS sequence"/>
</dbReference>
<evidence type="ECO:0000259" key="8">
    <source>
        <dbReference type="PROSITE" id="PS50887"/>
    </source>
</evidence>
<dbReference type="PANTHER" id="PTHR44757:SF2">
    <property type="entry name" value="BIOFILM ARCHITECTURE MAINTENANCE PROTEIN MBAA"/>
    <property type="match status" value="1"/>
</dbReference>
<reference evidence="10 11" key="1">
    <citation type="submission" date="2018-08" db="EMBL/GenBank/DDBJ databases">
        <title>Recombination of ecologically and evolutionarily significant loci maintains genetic cohesion in the Pseudomonas syringae species complex.</title>
        <authorList>
            <person name="Dillon M."/>
            <person name="Thakur S."/>
            <person name="Almeida R.N.D."/>
            <person name="Weir B.S."/>
            <person name="Guttman D.S."/>
        </authorList>
    </citation>
    <scope>NUCLEOTIDE SEQUENCE [LARGE SCALE GENOMIC DNA]</scope>
    <source>
        <strain evidence="10 11">ICMP 6941</strain>
    </source>
</reference>
<evidence type="ECO:0000256" key="6">
    <source>
        <dbReference type="PROSITE-ProRule" id="PRU00244"/>
    </source>
</evidence>
<dbReference type="EC" id="3.1.4.52" evidence="3"/>
<feature type="domain" description="GGDEF" evidence="8">
    <location>
        <begin position="349"/>
        <end position="481"/>
    </location>
</feature>
<evidence type="ECO:0000313" key="10">
    <source>
        <dbReference type="EMBL" id="RMT24194.1"/>
    </source>
</evidence>